<dbReference type="Proteomes" id="UP000309601">
    <property type="component" value="Unassembled WGS sequence"/>
</dbReference>
<dbReference type="PIRSF" id="PIRSF017617">
    <property type="entry name" value="Thr_aldolase"/>
    <property type="match status" value="1"/>
</dbReference>
<evidence type="ECO:0000256" key="3">
    <source>
        <dbReference type="ARBA" id="ARBA00022898"/>
    </source>
</evidence>
<comment type="cofactor">
    <cofactor evidence="1">
        <name>pyridoxal 5'-phosphate</name>
        <dbReference type="ChEBI" id="CHEBI:597326"/>
    </cofactor>
</comment>
<dbReference type="EMBL" id="SPRV01000066">
    <property type="protein sequence ID" value="TIC59349.1"/>
    <property type="molecule type" value="Genomic_DNA"/>
</dbReference>
<proteinExistence type="inferred from homology"/>
<evidence type="ECO:0000313" key="10">
    <source>
        <dbReference type="EMBL" id="TIC62385.1"/>
    </source>
</evidence>
<comment type="caution">
    <text evidence="7">The sequence shown here is derived from an EMBL/GenBank/DDBJ whole genome shotgun (WGS) entry which is preliminary data.</text>
</comment>
<dbReference type="Proteomes" id="UP000305647">
    <property type="component" value="Unassembled WGS sequence"/>
</dbReference>
<dbReference type="SUPFAM" id="SSF53383">
    <property type="entry name" value="PLP-dependent transferases"/>
    <property type="match status" value="1"/>
</dbReference>
<dbReference type="InterPro" id="IPR001597">
    <property type="entry name" value="ArAA_b-elim_lyase/Thr_aldolase"/>
</dbReference>
<dbReference type="Gene3D" id="3.40.640.10">
    <property type="entry name" value="Type I PLP-dependent aspartate aminotransferase-like (Major domain)"/>
    <property type="match status" value="1"/>
</dbReference>
<dbReference type="EMBL" id="SPRO01000074">
    <property type="protein sequence ID" value="TIC24229.1"/>
    <property type="molecule type" value="Genomic_DNA"/>
</dbReference>
<dbReference type="Proteomes" id="UP000310708">
    <property type="component" value="Unassembled WGS sequence"/>
</dbReference>
<evidence type="ECO:0000313" key="7">
    <source>
        <dbReference type="EMBL" id="TIC24229.1"/>
    </source>
</evidence>
<organism evidence="7 12">
    <name type="scientific">Wallemia mellicola</name>
    <dbReference type="NCBI Taxonomy" id="1708541"/>
    <lineage>
        <taxon>Eukaryota</taxon>
        <taxon>Fungi</taxon>
        <taxon>Dikarya</taxon>
        <taxon>Basidiomycota</taxon>
        <taxon>Wallemiomycotina</taxon>
        <taxon>Wallemiomycetes</taxon>
        <taxon>Wallemiales</taxon>
        <taxon>Wallemiaceae</taxon>
        <taxon>Wallemia</taxon>
    </lineage>
</organism>
<dbReference type="Pfam" id="PF01212">
    <property type="entry name" value="Beta_elim_lyase"/>
    <property type="match status" value="1"/>
</dbReference>
<dbReference type="GO" id="GO:0006545">
    <property type="term" value="P:glycine biosynthetic process"/>
    <property type="evidence" value="ECO:0007669"/>
    <property type="project" value="TreeGrafter"/>
</dbReference>
<dbReference type="InterPro" id="IPR015422">
    <property type="entry name" value="PyrdxlP-dep_Trfase_small"/>
</dbReference>
<accession>A0A4T0P598</accession>
<dbReference type="InterPro" id="IPR015421">
    <property type="entry name" value="PyrdxlP-dep_Trfase_major"/>
</dbReference>
<dbReference type="PANTHER" id="PTHR48097">
    <property type="entry name" value="L-THREONINE ALDOLASE-RELATED"/>
    <property type="match status" value="1"/>
</dbReference>
<dbReference type="GO" id="GO:0008732">
    <property type="term" value="F:L-allo-threonine aldolase activity"/>
    <property type="evidence" value="ECO:0007669"/>
    <property type="project" value="TreeGrafter"/>
</dbReference>
<dbReference type="Gene3D" id="3.90.1150.10">
    <property type="entry name" value="Aspartate Aminotransferase, domain 1"/>
    <property type="match status" value="1"/>
</dbReference>
<reference evidence="11 12" key="1">
    <citation type="submission" date="2019-03" db="EMBL/GenBank/DDBJ databases">
        <title>Sequencing 25 genomes of Wallemia mellicola.</title>
        <authorList>
            <person name="Gostincar C."/>
        </authorList>
    </citation>
    <scope>NUCLEOTIDE SEQUENCE [LARGE SCALE GENOMIC DNA]</scope>
    <source>
        <strain evidence="9 13">EXF-1274</strain>
        <strain evidence="8 11">EXF-1277</strain>
        <strain evidence="10 14">EXF-757</strain>
        <strain evidence="7 12">EXF-8738</strain>
    </source>
</reference>
<dbReference type="FunFam" id="3.40.640.10:FF:000030">
    <property type="entry name" value="Low-specificity L-threonine aldolase"/>
    <property type="match status" value="1"/>
</dbReference>
<dbReference type="OrthoDB" id="10261951at2759"/>
<gene>
    <name evidence="10" type="ORF">E3Q01_03976</name>
    <name evidence="9" type="ORF">E3Q02_04011</name>
    <name evidence="8" type="ORF">E3Q03_03912</name>
    <name evidence="7" type="ORF">E3Q10_04122</name>
</gene>
<evidence type="ECO:0000313" key="11">
    <source>
        <dbReference type="Proteomes" id="UP000305362"/>
    </source>
</evidence>
<feature type="modified residue" description="N6-(pyridoxal phosphate)lysine" evidence="5">
    <location>
        <position position="235"/>
    </location>
</feature>
<evidence type="ECO:0000313" key="13">
    <source>
        <dbReference type="Proteomes" id="UP000309601"/>
    </source>
</evidence>
<dbReference type="Proteomes" id="UP000305362">
    <property type="component" value="Unassembled WGS sequence"/>
</dbReference>
<dbReference type="InterPro" id="IPR023603">
    <property type="entry name" value="Low_specificity_L-TA-like"/>
</dbReference>
<evidence type="ECO:0000313" key="12">
    <source>
        <dbReference type="Proteomes" id="UP000305647"/>
    </source>
</evidence>
<evidence type="ECO:0000313" key="9">
    <source>
        <dbReference type="EMBL" id="TIC61159.1"/>
    </source>
</evidence>
<dbReference type="AlphaFoldDB" id="A0A4T0P598"/>
<dbReference type="InterPro" id="IPR015424">
    <property type="entry name" value="PyrdxlP-dep_Trfase"/>
</dbReference>
<keyword evidence="3" id="KW-0663">Pyridoxal phosphate</keyword>
<dbReference type="EMBL" id="SPRX01000071">
    <property type="protein sequence ID" value="TIC62385.1"/>
    <property type="molecule type" value="Genomic_DNA"/>
</dbReference>
<evidence type="ECO:0000256" key="1">
    <source>
        <dbReference type="ARBA" id="ARBA00001933"/>
    </source>
</evidence>
<dbReference type="GO" id="GO:0006567">
    <property type="term" value="P:L-threonine catabolic process"/>
    <property type="evidence" value="ECO:0007669"/>
    <property type="project" value="TreeGrafter"/>
</dbReference>
<evidence type="ECO:0000259" key="6">
    <source>
        <dbReference type="Pfam" id="PF01212"/>
    </source>
</evidence>
<comment type="similarity">
    <text evidence="2">Belongs to the threonine aldolase family.</text>
</comment>
<evidence type="ECO:0000256" key="2">
    <source>
        <dbReference type="ARBA" id="ARBA00006966"/>
    </source>
</evidence>
<name>A0A4T0P598_9BASI</name>
<dbReference type="EMBL" id="SPRW01000066">
    <property type="protein sequence ID" value="TIC61159.1"/>
    <property type="molecule type" value="Genomic_DNA"/>
</dbReference>
<evidence type="ECO:0000256" key="5">
    <source>
        <dbReference type="PIRSR" id="PIRSR017617-1"/>
    </source>
</evidence>
<sequence>MPIPIDSLTTTTDDYLQIPLSNLKKAQIRSSSDFRSDVVTVPTSEVLEAMVNATFYDEIYEGDATVAQLEQKMATMAGKEAALWVVSGTQANQISLRTHLHQPPHSVLCDHRSHIYCWTTPQESGAISVLSQAQSTPVIPRNKHHLTLEDVANSMIPDGNIHFAPTKVISLENTLSGTILPLNEVQRIRQFALNHPNKPKMHLDGARLFDAVIAEGVSLVDYCANFDSISLCIQKGTGAPVGSMIVGSKDFISRAKWYRKMFGGGARQPGMLAAAGIAALDQAIPLIPITQHKARLVSEYFTSELGLQLSVPTETNMVVIDLEAAGIPPRVFRHRLLQFGVRVFEQGRLVFHNQITDQGVSALCQGVKSLVMDARIPNKLSQLDQEIEVSQLNGCF</sequence>
<evidence type="ECO:0000256" key="4">
    <source>
        <dbReference type="ARBA" id="ARBA00023239"/>
    </source>
</evidence>
<protein>
    <recommendedName>
        <fullName evidence="6">Aromatic amino acid beta-eliminating lyase/threonine aldolase domain-containing protein</fullName>
    </recommendedName>
</protein>
<evidence type="ECO:0000313" key="8">
    <source>
        <dbReference type="EMBL" id="TIC59349.1"/>
    </source>
</evidence>
<dbReference type="PANTHER" id="PTHR48097:SF9">
    <property type="entry name" value="L-THREONINE ALDOLASE"/>
    <property type="match status" value="1"/>
</dbReference>
<dbReference type="GO" id="GO:0005829">
    <property type="term" value="C:cytosol"/>
    <property type="evidence" value="ECO:0007669"/>
    <property type="project" value="TreeGrafter"/>
</dbReference>
<evidence type="ECO:0000313" key="14">
    <source>
        <dbReference type="Proteomes" id="UP000310708"/>
    </source>
</evidence>
<dbReference type="NCBIfam" id="NF041359">
    <property type="entry name" value="GntG_guanitoxin"/>
    <property type="match status" value="1"/>
</dbReference>
<keyword evidence="4" id="KW-0456">Lyase</keyword>
<feature type="domain" description="Aromatic amino acid beta-eliminating lyase/threonine aldolase" evidence="6">
    <location>
        <begin position="33"/>
        <end position="323"/>
    </location>
</feature>